<keyword evidence="1" id="KW-1133">Transmembrane helix</keyword>
<dbReference type="InterPro" id="IPR010364">
    <property type="entry name" value="Uncharacterised_IM_CreD"/>
</dbReference>
<dbReference type="Pfam" id="PF06123">
    <property type="entry name" value="CreD"/>
    <property type="match status" value="1"/>
</dbReference>
<reference evidence="2" key="1">
    <citation type="submission" date="2020-06" db="EMBL/GenBank/DDBJ databases">
        <authorList>
            <person name="Dong N."/>
        </authorList>
    </citation>
    <scope>NUCLEOTIDE SEQUENCE</scope>
    <source>
        <strain evidence="2">R1692</strain>
    </source>
</reference>
<dbReference type="PANTHER" id="PTHR30092:SF0">
    <property type="entry name" value="INNER MEMBRANE PROTEIN CRED"/>
    <property type="match status" value="1"/>
</dbReference>
<feature type="transmembrane region" description="Helical" evidence="1">
    <location>
        <begin position="26"/>
        <end position="47"/>
    </location>
</feature>
<dbReference type="EMBL" id="JACAGK010000077">
    <property type="protein sequence ID" value="MDM1050199.1"/>
    <property type="molecule type" value="Genomic_DNA"/>
</dbReference>
<organism evidence="2 3">
    <name type="scientific">Sphingobacterium hotanense</name>
    <dbReference type="NCBI Taxonomy" id="649196"/>
    <lineage>
        <taxon>Bacteria</taxon>
        <taxon>Pseudomonadati</taxon>
        <taxon>Bacteroidota</taxon>
        <taxon>Sphingobacteriia</taxon>
        <taxon>Sphingobacteriales</taxon>
        <taxon>Sphingobacteriaceae</taxon>
        <taxon>Sphingobacterium</taxon>
    </lineage>
</organism>
<dbReference type="Proteomes" id="UP001170954">
    <property type="component" value="Unassembled WGS sequence"/>
</dbReference>
<feature type="transmembrane region" description="Helical" evidence="1">
    <location>
        <begin position="390"/>
        <end position="410"/>
    </location>
</feature>
<evidence type="ECO:0000313" key="2">
    <source>
        <dbReference type="EMBL" id="MDM1050199.1"/>
    </source>
</evidence>
<comment type="caution">
    <text evidence="2">The sequence shown here is derived from an EMBL/GenBank/DDBJ whole genome shotgun (WGS) entry which is preliminary data.</text>
</comment>
<feature type="transmembrane region" description="Helical" evidence="1">
    <location>
        <begin position="445"/>
        <end position="462"/>
    </location>
</feature>
<protein>
    <submittedName>
        <fullName evidence="2">Cell envelope integrity protein CreD</fullName>
    </submittedName>
</protein>
<dbReference type="NCBIfam" id="NF008712">
    <property type="entry name" value="PRK11715.1-1"/>
    <property type="match status" value="1"/>
</dbReference>
<keyword evidence="3" id="KW-1185">Reference proteome</keyword>
<gene>
    <name evidence="2" type="primary">creD</name>
    <name evidence="2" type="ORF">HX018_18330</name>
</gene>
<accession>A0ABT7NSI0</accession>
<reference evidence="2" key="2">
    <citation type="journal article" date="2022" name="Sci. Total Environ.">
        <title>Prevalence, transmission, and molecular epidemiology of tet(X)-positive bacteria among humans, animals, and environmental niches in China: An epidemiological, and genomic-based study.</title>
        <authorList>
            <person name="Dong N."/>
            <person name="Zeng Y."/>
            <person name="Cai C."/>
            <person name="Sun C."/>
            <person name="Lu J."/>
            <person name="Liu C."/>
            <person name="Zhou H."/>
            <person name="Sun Q."/>
            <person name="Shu L."/>
            <person name="Wang H."/>
            <person name="Wang Y."/>
            <person name="Wang S."/>
            <person name="Wu C."/>
            <person name="Chan E.W."/>
            <person name="Chen G."/>
            <person name="Shen Z."/>
            <person name="Chen S."/>
            <person name="Zhang R."/>
        </authorList>
    </citation>
    <scope>NUCLEOTIDE SEQUENCE</scope>
    <source>
        <strain evidence="2">R1692</strain>
    </source>
</reference>
<feature type="transmembrane region" description="Helical" evidence="1">
    <location>
        <begin position="365"/>
        <end position="383"/>
    </location>
</feature>
<dbReference type="PANTHER" id="PTHR30092">
    <property type="entry name" value="INNER MEMBRANE PROTEIN CRED"/>
    <property type="match status" value="1"/>
</dbReference>
<keyword evidence="1" id="KW-0812">Transmembrane</keyword>
<keyword evidence="1" id="KW-0472">Membrane</keyword>
<evidence type="ECO:0000256" key="1">
    <source>
        <dbReference type="SAM" id="Phobius"/>
    </source>
</evidence>
<name>A0ABT7NSI0_9SPHI</name>
<dbReference type="PIRSF" id="PIRSF004548">
    <property type="entry name" value="CreD"/>
    <property type="match status" value="1"/>
</dbReference>
<proteinExistence type="predicted"/>
<feature type="transmembrane region" description="Helical" evidence="1">
    <location>
        <begin position="468"/>
        <end position="489"/>
    </location>
</feature>
<feature type="transmembrane region" description="Helical" evidence="1">
    <location>
        <begin position="416"/>
        <end position="438"/>
    </location>
</feature>
<dbReference type="RefSeq" id="WP_149526902.1">
    <property type="nucleotide sequence ID" value="NZ_CP030848.1"/>
</dbReference>
<evidence type="ECO:0000313" key="3">
    <source>
        <dbReference type="Proteomes" id="UP001170954"/>
    </source>
</evidence>
<sequence>MENIEQNNPQDEQPTKSLYDRVTGSVVIKFGVVFFLTLILLIPMNLITDLISERKYREQSVSNEIAVKWGKEQVIASPIVVVPYDDVREVVEESSEGVKQVVKTVVNRWAQLLPDEVQATAEVSPEPLKRGIYQAVVYSSKIKLKGKFVGFDMEKLDVSAEKLKWNEAKLIFGVHDVKGLTANPTLNWGGAMMELGKSNYEMRPYQENLIVDLPLSGNEDLKQGFELDFDIRGSRSLNFLPLAKQTDIDVKGNWSNPSFNGGHLPESRDVTDQAFAAKWSIPSFSRKLPQQWTGGQQNIYDFLGVDLNSENGEPSANPYDAIPATATVAGVGGSAEMISSDYDMVQINFLPSINNYQKTTRVTKYGILVIALTFVSLLFMEIIKKQRVHIIQYVLIGFAMVLFYALLLAISEHLGFNIAYLLAALATILLIASFVRAITKNMKSALIFGAILSLFYVFIYILMQLRDYSLIVGTIGVFIILAALMRLSTKIDWYQFDKR</sequence>